<evidence type="ECO:0000256" key="9">
    <source>
        <dbReference type="SAM" id="Phobius"/>
    </source>
</evidence>
<dbReference type="PANTHER" id="PTHR15071:SF0">
    <property type="entry name" value="MANNOSE 6-PHOSPHATE RECEPTOR-LIKE PROTEIN 1"/>
    <property type="match status" value="1"/>
</dbReference>
<dbReference type="OrthoDB" id="4504960at2759"/>
<dbReference type="InterPro" id="IPR028927">
    <property type="entry name" value="Man-6-P_rcpt"/>
</dbReference>
<dbReference type="PANTHER" id="PTHR15071">
    <property type="entry name" value="MANNOSE-6-PHOSPHATE RECEPTOR FAMILY MEMBER"/>
    <property type="match status" value="1"/>
</dbReference>
<keyword evidence="8" id="KW-0325">Glycoprotein</keyword>
<sequence length="276" mass="31423">MSKLVRRTILPILTLTIIICFLLIQTNNESINNYQSYPIFDSISNHFTFTKQEVETIPKQPLKKQDDEEHKLDPCTVYNPISKGYIDLSGLSSISNEGKALPFNAKGYDSGKNYTLGICSNPFKQHHDNLNEIQDNVNQSLIGGFYINDQHKYVSIGEFSTTPKFRGRKLTLTYENGSYCENTLDSFGKKLRKSTILSFTCDREISAKAQISFIGQINECSYFFEVRSHMACPTAAKEQKGNVILILLIFIGSFVGLFWITSFLKRFMKTNNIDKV</sequence>
<organism evidence="11 12">
    <name type="scientific">Candida verbasci</name>
    <dbReference type="NCBI Taxonomy" id="1227364"/>
    <lineage>
        <taxon>Eukaryota</taxon>
        <taxon>Fungi</taxon>
        <taxon>Dikarya</taxon>
        <taxon>Ascomycota</taxon>
        <taxon>Saccharomycotina</taxon>
        <taxon>Pichiomycetes</taxon>
        <taxon>Debaryomycetaceae</taxon>
        <taxon>Candida/Lodderomyces clade</taxon>
        <taxon>Candida</taxon>
    </lineage>
</organism>
<dbReference type="Proteomes" id="UP001152885">
    <property type="component" value="Unassembled WGS sequence"/>
</dbReference>
<accession>A0A9W4TWL6</accession>
<evidence type="ECO:0000313" key="12">
    <source>
        <dbReference type="Proteomes" id="UP001152885"/>
    </source>
</evidence>
<evidence type="ECO:0000256" key="8">
    <source>
        <dbReference type="ARBA" id="ARBA00023180"/>
    </source>
</evidence>
<dbReference type="GO" id="GO:0010008">
    <property type="term" value="C:endosome membrane"/>
    <property type="evidence" value="ECO:0007669"/>
    <property type="project" value="UniProtKB-SubCell"/>
</dbReference>
<protein>
    <recommendedName>
        <fullName evidence="10">MRH domain-containing protein</fullName>
    </recommendedName>
</protein>
<evidence type="ECO:0000256" key="1">
    <source>
        <dbReference type="ARBA" id="ARBA00004614"/>
    </source>
</evidence>
<keyword evidence="7" id="KW-1015">Disulfide bond</keyword>
<comment type="caution">
    <text evidence="11">The sequence shown here is derived from an EMBL/GenBank/DDBJ whole genome shotgun (WGS) entry which is preliminary data.</text>
</comment>
<keyword evidence="3 9" id="KW-0812">Transmembrane</keyword>
<feature type="domain" description="MRH" evidence="10">
    <location>
        <begin position="73"/>
        <end position="234"/>
    </location>
</feature>
<proteinExistence type="predicted"/>
<feature type="transmembrane region" description="Helical" evidence="9">
    <location>
        <begin position="7"/>
        <end position="24"/>
    </location>
</feature>
<reference evidence="11" key="1">
    <citation type="submission" date="2022-12" db="EMBL/GenBank/DDBJ databases">
        <authorList>
            <person name="Brejova B."/>
        </authorList>
    </citation>
    <scope>NUCLEOTIDE SEQUENCE</scope>
</reference>
<feature type="transmembrane region" description="Helical" evidence="9">
    <location>
        <begin position="243"/>
        <end position="264"/>
    </location>
</feature>
<evidence type="ECO:0000259" key="10">
    <source>
        <dbReference type="PROSITE" id="PS51914"/>
    </source>
</evidence>
<dbReference type="PROSITE" id="PS51914">
    <property type="entry name" value="MRH"/>
    <property type="match status" value="1"/>
</dbReference>
<comment type="subcellular location">
    <subcellularLocation>
        <location evidence="1">Golgi apparatus membrane</location>
        <topology evidence="1">Single-pass type I membrane protein</topology>
    </subcellularLocation>
</comment>
<evidence type="ECO:0000313" key="11">
    <source>
        <dbReference type="EMBL" id="CAI5757937.1"/>
    </source>
</evidence>
<dbReference type="EMBL" id="CANTUO010000002">
    <property type="protein sequence ID" value="CAI5757937.1"/>
    <property type="molecule type" value="Genomic_DNA"/>
</dbReference>
<keyword evidence="12" id="KW-1185">Reference proteome</keyword>
<dbReference type="GO" id="GO:0005770">
    <property type="term" value="C:late endosome"/>
    <property type="evidence" value="ECO:0007669"/>
    <property type="project" value="TreeGrafter"/>
</dbReference>
<dbReference type="Pfam" id="PF02157">
    <property type="entry name" value="Man-6-P_recep"/>
    <property type="match status" value="1"/>
</dbReference>
<dbReference type="GO" id="GO:0007034">
    <property type="term" value="P:vacuolar transport"/>
    <property type="evidence" value="ECO:0007669"/>
    <property type="project" value="TreeGrafter"/>
</dbReference>
<keyword evidence="5 9" id="KW-1133">Transmembrane helix</keyword>
<keyword evidence="4" id="KW-0732">Signal</keyword>
<evidence type="ECO:0000256" key="7">
    <source>
        <dbReference type="ARBA" id="ARBA00023157"/>
    </source>
</evidence>
<keyword evidence="2" id="KW-0813">Transport</keyword>
<dbReference type="Gene3D" id="2.70.130.10">
    <property type="entry name" value="Mannose-6-phosphate receptor binding domain"/>
    <property type="match status" value="1"/>
</dbReference>
<evidence type="ECO:0000256" key="3">
    <source>
        <dbReference type="ARBA" id="ARBA00022692"/>
    </source>
</evidence>
<gene>
    <name evidence="11" type="ORF">CANVERA_P2449</name>
</gene>
<keyword evidence="6 9" id="KW-0472">Membrane</keyword>
<evidence type="ECO:0000256" key="2">
    <source>
        <dbReference type="ARBA" id="ARBA00022448"/>
    </source>
</evidence>
<evidence type="ECO:0000256" key="5">
    <source>
        <dbReference type="ARBA" id="ARBA00022989"/>
    </source>
</evidence>
<name>A0A9W4TWL6_9ASCO</name>
<dbReference type="AlphaFoldDB" id="A0A9W4TWL6"/>
<dbReference type="InterPro" id="IPR009011">
    <property type="entry name" value="Man6P_isomerase_rcpt-bd_dom_sf"/>
</dbReference>
<dbReference type="SUPFAM" id="SSF50911">
    <property type="entry name" value="Mannose 6-phosphate receptor domain"/>
    <property type="match status" value="1"/>
</dbReference>
<evidence type="ECO:0000256" key="4">
    <source>
        <dbReference type="ARBA" id="ARBA00022729"/>
    </source>
</evidence>
<dbReference type="GO" id="GO:0000139">
    <property type="term" value="C:Golgi membrane"/>
    <property type="evidence" value="ECO:0007669"/>
    <property type="project" value="UniProtKB-SubCell"/>
</dbReference>
<evidence type="ECO:0000256" key="6">
    <source>
        <dbReference type="ARBA" id="ARBA00023136"/>
    </source>
</evidence>
<dbReference type="InterPro" id="IPR044865">
    <property type="entry name" value="MRH_dom"/>
</dbReference>